<dbReference type="Proteomes" id="UP001238973">
    <property type="component" value="Unassembled WGS sequence"/>
</dbReference>
<name>A0AAJ1QL22_9BACI</name>
<organism evidence="1 2">
    <name type="scientific">Peribacillus frigoritolerans</name>
    <dbReference type="NCBI Taxonomy" id="450367"/>
    <lineage>
        <taxon>Bacteria</taxon>
        <taxon>Bacillati</taxon>
        <taxon>Bacillota</taxon>
        <taxon>Bacilli</taxon>
        <taxon>Bacillales</taxon>
        <taxon>Bacillaceae</taxon>
        <taxon>Peribacillus</taxon>
    </lineage>
</organism>
<evidence type="ECO:0000313" key="1">
    <source>
        <dbReference type="EMBL" id="MDM5283307.1"/>
    </source>
</evidence>
<evidence type="ECO:0000313" key="2">
    <source>
        <dbReference type="Proteomes" id="UP001238973"/>
    </source>
</evidence>
<accession>A0AAJ1QL22</accession>
<dbReference type="RefSeq" id="WP_063596390.1">
    <property type="nucleotide sequence ID" value="NZ_JAUCFI010000003.1"/>
</dbReference>
<proteinExistence type="predicted"/>
<dbReference type="AlphaFoldDB" id="A0AAJ1QL22"/>
<dbReference type="EMBL" id="JAUCFI010000003">
    <property type="protein sequence ID" value="MDM5283307.1"/>
    <property type="molecule type" value="Genomic_DNA"/>
</dbReference>
<comment type="caution">
    <text evidence="1">The sequence shown here is derived from an EMBL/GenBank/DDBJ whole genome shotgun (WGS) entry which is preliminary data.</text>
</comment>
<sequence length="69" mass="7918">MVVHLYGHHLAISALRQVYLANFFKFMAAKVSIVCMSELFSWECGVISSVKEESLPFFRKTGYMVLIDQ</sequence>
<gene>
    <name evidence="1" type="ORF">QUF85_08330</name>
</gene>
<reference evidence="1" key="1">
    <citation type="submission" date="2023-06" db="EMBL/GenBank/DDBJ databases">
        <title>Comparative genomics of Bacillaceae isolates and their secondary metabolite potential.</title>
        <authorList>
            <person name="Song L."/>
            <person name="Nielsen L.J."/>
            <person name="Mohite O."/>
            <person name="Xu X."/>
            <person name="Weber T."/>
            <person name="Kovacs A.T."/>
        </authorList>
    </citation>
    <scope>NUCLEOTIDE SEQUENCE</scope>
    <source>
        <strain evidence="1">G1S1</strain>
    </source>
</reference>
<protein>
    <submittedName>
        <fullName evidence="1">Uncharacterized protein</fullName>
    </submittedName>
</protein>